<comment type="caution">
    <text evidence="2">The sequence shown here is derived from an EMBL/GenBank/DDBJ whole genome shotgun (WGS) entry which is preliminary data.</text>
</comment>
<dbReference type="SUPFAM" id="SSF52540">
    <property type="entry name" value="P-loop containing nucleoside triphosphate hydrolases"/>
    <property type="match status" value="1"/>
</dbReference>
<name>A0ABU5W0R0_9BACT</name>
<accession>A0ABU5W0R0</accession>
<dbReference type="PANTHER" id="PTHR34932">
    <property type="entry name" value="TRPL TRANSLOCATION DEFECT PROTEIN 14"/>
    <property type="match status" value="1"/>
</dbReference>
<evidence type="ECO:0000313" key="2">
    <source>
        <dbReference type="EMBL" id="MEA9357845.1"/>
    </source>
</evidence>
<sequence>MDFNIKYVVITGGPGAGKTAVLEMIKKMNLLNTTILPEAASILFTGGFWRLPSKSGRASAQRAIFNVQNEMETLVKEENKWNFALCDRGTLDGLAYWPYDEDLFWKMNHTSLSKELSKYAAIIHLRTPTETQGYNNINPLRIENALTAREIDNKIADIWKDHPMYVDIESYDNFLTKTQIAIDLVNKIMS</sequence>
<dbReference type="Pfam" id="PF13521">
    <property type="entry name" value="AAA_28"/>
    <property type="match status" value="1"/>
</dbReference>
<protein>
    <submittedName>
        <fullName evidence="2">AAA family ATPase</fullName>
    </submittedName>
</protein>
<keyword evidence="3" id="KW-1185">Reference proteome</keyword>
<organism evidence="2 3">
    <name type="scientific">Bacteriovorax antarcticus</name>
    <dbReference type="NCBI Taxonomy" id="3088717"/>
    <lineage>
        <taxon>Bacteria</taxon>
        <taxon>Pseudomonadati</taxon>
        <taxon>Bdellovibrionota</taxon>
        <taxon>Bacteriovoracia</taxon>
        <taxon>Bacteriovoracales</taxon>
        <taxon>Bacteriovoracaceae</taxon>
        <taxon>Bacteriovorax</taxon>
    </lineage>
</organism>
<dbReference type="Gene3D" id="3.40.50.300">
    <property type="entry name" value="P-loop containing nucleotide triphosphate hydrolases"/>
    <property type="match status" value="1"/>
</dbReference>
<gene>
    <name evidence="2" type="ORF">SHI21_16560</name>
</gene>
<dbReference type="InterPro" id="IPR027417">
    <property type="entry name" value="P-loop_NTPase"/>
</dbReference>
<dbReference type="RefSeq" id="WP_323578017.1">
    <property type="nucleotide sequence ID" value="NZ_JAYGJQ010000002.1"/>
</dbReference>
<dbReference type="InterPro" id="IPR038727">
    <property type="entry name" value="NadR/Ttd14_AAA_dom"/>
</dbReference>
<dbReference type="PANTHER" id="PTHR34932:SF1">
    <property type="entry name" value="TRPL TRANSLOCATION DEFECT PROTEIN 14"/>
    <property type="match status" value="1"/>
</dbReference>
<evidence type="ECO:0000313" key="3">
    <source>
        <dbReference type="Proteomes" id="UP001302274"/>
    </source>
</evidence>
<evidence type="ECO:0000259" key="1">
    <source>
        <dbReference type="Pfam" id="PF13521"/>
    </source>
</evidence>
<dbReference type="Proteomes" id="UP001302274">
    <property type="component" value="Unassembled WGS sequence"/>
</dbReference>
<dbReference type="InterPro" id="IPR053227">
    <property type="entry name" value="TRPL-trafficking_regulator"/>
</dbReference>
<proteinExistence type="predicted"/>
<dbReference type="EMBL" id="JAYGJQ010000002">
    <property type="protein sequence ID" value="MEA9357845.1"/>
    <property type="molecule type" value="Genomic_DNA"/>
</dbReference>
<reference evidence="2 3" key="1">
    <citation type="submission" date="2023-11" db="EMBL/GenBank/DDBJ databases">
        <title>A Novel Polar Bacteriovorax (B. antarcticus) Isolated from the Biocrust in Antarctica.</title>
        <authorList>
            <person name="Mun W."/>
            <person name="Choi S.Y."/>
            <person name="Mitchell R.J."/>
        </authorList>
    </citation>
    <scope>NUCLEOTIDE SEQUENCE [LARGE SCALE GENOMIC DNA]</scope>
    <source>
        <strain evidence="2 3">PP10</strain>
    </source>
</reference>
<feature type="domain" description="NadR/Ttd14 AAA" evidence="1">
    <location>
        <begin position="8"/>
        <end position="164"/>
    </location>
</feature>